<dbReference type="EMBL" id="PDCK01000040">
    <property type="protein sequence ID" value="PRQ47287.1"/>
    <property type="molecule type" value="Genomic_DNA"/>
</dbReference>
<feature type="transmembrane region" description="Helical" evidence="4">
    <location>
        <begin position="60"/>
        <end position="81"/>
    </location>
</feature>
<dbReference type="PANTHER" id="PTHR45648:SF180">
    <property type="entry name" value="OS04G0561800 PROTEIN"/>
    <property type="match status" value="1"/>
</dbReference>
<keyword evidence="3" id="KW-0443">Lipid metabolism</keyword>
<name>A0A2P6RLJ3_ROSCH</name>
<sequence>MAKAADLLLCVSSFSLLVIFHTSLVVLVAVTNADDQVAPKPAAIFIFGDSTVDVGMHQPMLLYLFLVVFFLYACIVLHYAVRLFRYKRSPQPFLYSLNHQSTFKRDILQGVNFASGGSGIFNQTGKKDYGEVVPLGDQVKQFATVRGNITELIGLAATEIMFSKSLFVISIGSNDLFELVKWHPNITSLAKDDDAGSVNTIDLYNLGARKFGIISVPPIGCCPAARVGPKSNDSSVCVEELNNLASTFLAKTEDLLQKLSSELKGLVYSLGNAYEMTMSILEDPLAFGFKDTQSACCGSGKLNGVFPCFFLLGPNLCPNRREVLFWDLYHPTEYASELAALTLYGGGTRYVTPINFSQLGWL</sequence>
<dbReference type="InterPro" id="IPR051058">
    <property type="entry name" value="GDSL_Est/Lipase"/>
</dbReference>
<evidence type="ECO:0000256" key="3">
    <source>
        <dbReference type="ARBA" id="ARBA00022963"/>
    </source>
</evidence>
<dbReference type="PANTHER" id="PTHR45648">
    <property type="entry name" value="GDSL LIPASE/ACYLHYDROLASE FAMILY PROTEIN (AFU_ORTHOLOGUE AFUA_4G14700)"/>
    <property type="match status" value="1"/>
</dbReference>
<comment type="caution">
    <text evidence="5">The sequence shown here is derived from an EMBL/GenBank/DDBJ whole genome shotgun (WGS) entry which is preliminary data.</text>
</comment>
<keyword evidence="3" id="KW-0442">Lipid degradation</keyword>
<dbReference type="Gramene" id="PRQ47287">
    <property type="protein sequence ID" value="PRQ47287"/>
    <property type="gene ID" value="RchiOBHm_Chr2g0098061"/>
</dbReference>
<evidence type="ECO:0000256" key="1">
    <source>
        <dbReference type="ARBA" id="ARBA00008668"/>
    </source>
</evidence>
<keyword evidence="4" id="KW-1133">Transmembrane helix</keyword>
<reference evidence="5 6" key="1">
    <citation type="journal article" date="2018" name="Nat. Genet.">
        <title>The Rosa genome provides new insights in the design of modern roses.</title>
        <authorList>
            <person name="Bendahmane M."/>
        </authorList>
    </citation>
    <scope>NUCLEOTIDE SEQUENCE [LARGE SCALE GENOMIC DNA]</scope>
    <source>
        <strain evidence="6">cv. Old Blush</strain>
    </source>
</reference>
<dbReference type="AlphaFoldDB" id="A0A2P6RLJ3"/>
<protein>
    <submittedName>
        <fullName evidence="5">Putative triacylglycerol lipase</fullName>
        <ecNumber evidence="5">3.1.1.3</ecNumber>
    </submittedName>
</protein>
<keyword evidence="2 5" id="KW-0378">Hydrolase</keyword>
<evidence type="ECO:0000313" key="6">
    <source>
        <dbReference type="Proteomes" id="UP000238479"/>
    </source>
</evidence>
<proteinExistence type="inferred from homology"/>
<dbReference type="InterPro" id="IPR001087">
    <property type="entry name" value="GDSL"/>
</dbReference>
<keyword evidence="4" id="KW-0472">Membrane</keyword>
<dbReference type="Proteomes" id="UP000238479">
    <property type="component" value="Chromosome 2"/>
</dbReference>
<feature type="transmembrane region" description="Helical" evidence="4">
    <location>
        <begin position="7"/>
        <end position="30"/>
    </location>
</feature>
<gene>
    <name evidence="5" type="ORF">RchiOBHm_Chr2g0098061</name>
</gene>
<keyword evidence="6" id="KW-1185">Reference proteome</keyword>
<evidence type="ECO:0000313" key="5">
    <source>
        <dbReference type="EMBL" id="PRQ47287.1"/>
    </source>
</evidence>
<dbReference type="Gene3D" id="3.40.50.1110">
    <property type="entry name" value="SGNH hydrolase"/>
    <property type="match status" value="1"/>
</dbReference>
<evidence type="ECO:0000256" key="2">
    <source>
        <dbReference type="ARBA" id="ARBA00022801"/>
    </source>
</evidence>
<dbReference type="GO" id="GO:0016042">
    <property type="term" value="P:lipid catabolic process"/>
    <property type="evidence" value="ECO:0007669"/>
    <property type="project" value="UniProtKB-KW"/>
</dbReference>
<organism evidence="5 6">
    <name type="scientific">Rosa chinensis</name>
    <name type="common">China rose</name>
    <dbReference type="NCBI Taxonomy" id="74649"/>
    <lineage>
        <taxon>Eukaryota</taxon>
        <taxon>Viridiplantae</taxon>
        <taxon>Streptophyta</taxon>
        <taxon>Embryophyta</taxon>
        <taxon>Tracheophyta</taxon>
        <taxon>Spermatophyta</taxon>
        <taxon>Magnoliopsida</taxon>
        <taxon>eudicotyledons</taxon>
        <taxon>Gunneridae</taxon>
        <taxon>Pentapetalae</taxon>
        <taxon>rosids</taxon>
        <taxon>fabids</taxon>
        <taxon>Rosales</taxon>
        <taxon>Rosaceae</taxon>
        <taxon>Rosoideae</taxon>
        <taxon>Rosoideae incertae sedis</taxon>
        <taxon>Rosa</taxon>
    </lineage>
</organism>
<keyword evidence="4" id="KW-0812">Transmembrane</keyword>
<comment type="similarity">
    <text evidence="1">Belongs to the 'GDSL' lipolytic enzyme family.</text>
</comment>
<dbReference type="GO" id="GO:0004806">
    <property type="term" value="F:triacylglycerol lipase activity"/>
    <property type="evidence" value="ECO:0007669"/>
    <property type="project" value="UniProtKB-EC"/>
</dbReference>
<dbReference type="InterPro" id="IPR036514">
    <property type="entry name" value="SGNH_hydro_sf"/>
</dbReference>
<dbReference type="Pfam" id="PF00657">
    <property type="entry name" value="Lipase_GDSL"/>
    <property type="match status" value="1"/>
</dbReference>
<dbReference type="OMA" id="HMYQSSG"/>
<evidence type="ECO:0000256" key="4">
    <source>
        <dbReference type="SAM" id="Phobius"/>
    </source>
</evidence>
<accession>A0A2P6RLJ3</accession>
<dbReference type="EC" id="3.1.1.3" evidence="5"/>